<reference evidence="4" key="3">
    <citation type="journal article" date="2016" name="Genome Announc.">
        <title>Revised genome sequence of the purple photosynthetic bacterium Blastochloris viridis.</title>
        <authorList>
            <person name="Liu L.N."/>
            <person name="Faulkner M."/>
            <person name="Liu X."/>
            <person name="Huang F."/>
            <person name="Darby A.C."/>
            <person name="Hall N."/>
        </authorList>
    </citation>
    <scope>NUCLEOTIDE SEQUENCE [LARGE SCALE GENOMIC DNA]</scope>
    <source>
        <strain evidence="4">ATCC 19567 / DSM 133 / F</strain>
    </source>
</reference>
<name>A0A0H5BBF4_BLAVI</name>
<dbReference type="PANTHER" id="PTHR22617">
    <property type="entry name" value="CHEMOTAXIS SENSOR HISTIDINE KINASE-RELATED"/>
    <property type="match status" value="1"/>
</dbReference>
<accession>A0A0H5BBF4</accession>
<dbReference type="GO" id="GO:0006935">
    <property type="term" value="P:chemotaxis"/>
    <property type="evidence" value="ECO:0007669"/>
    <property type="project" value="InterPro"/>
</dbReference>
<dbReference type="PROSITE" id="PS50851">
    <property type="entry name" value="CHEW"/>
    <property type="match status" value="1"/>
</dbReference>
<dbReference type="Pfam" id="PF01584">
    <property type="entry name" value="CheW"/>
    <property type="match status" value="1"/>
</dbReference>
<dbReference type="AlphaFoldDB" id="A0A0H5BBF4"/>
<dbReference type="Proteomes" id="UP000065734">
    <property type="component" value="Chromosome I"/>
</dbReference>
<dbReference type="InterPro" id="IPR036061">
    <property type="entry name" value="CheW-like_dom_sf"/>
</dbReference>
<evidence type="ECO:0000313" key="2">
    <source>
        <dbReference type="EMBL" id="BAR98429.1"/>
    </source>
</evidence>
<evidence type="ECO:0000259" key="1">
    <source>
        <dbReference type="PROSITE" id="PS50851"/>
    </source>
</evidence>
<keyword evidence="4" id="KW-1185">Reference proteome</keyword>
<dbReference type="EMBL" id="AP014854">
    <property type="protein sequence ID" value="BAR98429.1"/>
    <property type="molecule type" value="Genomic_DNA"/>
</dbReference>
<dbReference type="InterPro" id="IPR002545">
    <property type="entry name" value="CheW-lke_dom"/>
</dbReference>
<reference evidence="3" key="2">
    <citation type="submission" date="2015-11" db="EMBL/GenBank/DDBJ databases">
        <authorList>
            <person name="Zhang Y."/>
            <person name="Guo Z."/>
        </authorList>
    </citation>
    <scope>NUCLEOTIDE SEQUENCE</scope>
    <source>
        <strain evidence="3">1</strain>
    </source>
</reference>
<dbReference type="OrthoDB" id="3291462at2"/>
<gene>
    <name evidence="3" type="primary">cheW_2</name>
    <name evidence="2" type="ORF">BV133_836</name>
    <name evidence="3" type="ORF">BVIRIDIS_32710</name>
</gene>
<evidence type="ECO:0000313" key="3">
    <source>
        <dbReference type="EMBL" id="CUU44224.1"/>
    </source>
</evidence>
<dbReference type="GO" id="GO:0007165">
    <property type="term" value="P:signal transduction"/>
    <property type="evidence" value="ECO:0007669"/>
    <property type="project" value="InterPro"/>
</dbReference>
<dbReference type="PANTHER" id="PTHR22617:SF23">
    <property type="entry name" value="CHEMOTAXIS PROTEIN CHEW"/>
    <property type="match status" value="1"/>
</dbReference>
<proteinExistence type="predicted"/>
<dbReference type="STRING" id="1079.BVIR_504"/>
<dbReference type="KEGG" id="bvr:BVIR_504"/>
<dbReference type="EMBL" id="LN907867">
    <property type="protein sequence ID" value="CUU44224.1"/>
    <property type="molecule type" value="Genomic_DNA"/>
</dbReference>
<dbReference type="InterPro" id="IPR039315">
    <property type="entry name" value="CheW"/>
</dbReference>
<dbReference type="GO" id="GO:0005829">
    <property type="term" value="C:cytosol"/>
    <property type="evidence" value="ECO:0007669"/>
    <property type="project" value="TreeGrafter"/>
</dbReference>
<organism evidence="3 4">
    <name type="scientific">Blastochloris viridis</name>
    <name type="common">Rhodopseudomonas viridis</name>
    <dbReference type="NCBI Taxonomy" id="1079"/>
    <lineage>
        <taxon>Bacteria</taxon>
        <taxon>Pseudomonadati</taxon>
        <taxon>Pseudomonadota</taxon>
        <taxon>Alphaproteobacteria</taxon>
        <taxon>Hyphomicrobiales</taxon>
        <taxon>Blastochloridaceae</taxon>
        <taxon>Blastochloris</taxon>
    </lineage>
</organism>
<sequence length="168" mass="18304">MTKLRSDALEVLTLSLDGHAFAVPACYVREILDVVPVTEVPGANPFVSGLINVRGRVVPFADLRHKFGMPIAPSTIDTRIVVIEVDVDGDPTMIGIIAEKVHEVTEIAAVAIEETPRIGLTWRRDYIDCIAKRNGDFVVVLDIEAVFASHRRPRREFGADGSSGRSAA</sequence>
<reference evidence="2" key="1">
    <citation type="journal article" date="2015" name="Genome Announc.">
        <title>Complete Genome Sequence of the Bacteriochlorophyll b-Producing Photosynthetic Bacterium Blastochloris viridis.</title>
        <authorList>
            <person name="Tsukatani Y."/>
            <person name="Hirose Y."/>
            <person name="Harada J."/>
            <person name="Misawa N."/>
            <person name="Mori K."/>
            <person name="Inoue K."/>
            <person name="Tamiaki H."/>
        </authorList>
    </citation>
    <scope>NUCLEOTIDE SEQUENCE [LARGE SCALE GENOMIC DNA]</scope>
    <source>
        <strain evidence="2">DSM 133</strain>
    </source>
</reference>
<feature type="domain" description="CheW-like" evidence="1">
    <location>
        <begin position="8"/>
        <end position="152"/>
    </location>
</feature>
<dbReference type="Gene3D" id="2.30.30.40">
    <property type="entry name" value="SH3 Domains"/>
    <property type="match status" value="1"/>
</dbReference>
<dbReference type="RefSeq" id="WP_055036286.1">
    <property type="nucleotide sequence ID" value="NZ_AP014854.2"/>
</dbReference>
<dbReference type="PATRIC" id="fig|1079.6.peg.509"/>
<dbReference type="Gene3D" id="2.40.50.180">
    <property type="entry name" value="CheA-289, Domain 4"/>
    <property type="match status" value="1"/>
</dbReference>
<dbReference type="SUPFAM" id="SSF50341">
    <property type="entry name" value="CheW-like"/>
    <property type="match status" value="1"/>
</dbReference>
<evidence type="ECO:0000313" key="4">
    <source>
        <dbReference type="Proteomes" id="UP000065734"/>
    </source>
</evidence>
<dbReference type="SMART" id="SM00260">
    <property type="entry name" value="CheW"/>
    <property type="match status" value="1"/>
</dbReference>
<protein>
    <submittedName>
        <fullName evidence="3">Coupling protein CheW</fullName>
    </submittedName>
    <submittedName>
        <fullName evidence="2">Positive regulator of CheA protein activity, CheW</fullName>
    </submittedName>
</protein>